<dbReference type="GO" id="GO:0005524">
    <property type="term" value="F:ATP binding"/>
    <property type="evidence" value="ECO:0007669"/>
    <property type="project" value="InterPro"/>
</dbReference>
<accession>A0A1Z4C3V9</accession>
<dbReference type="GO" id="GO:0035556">
    <property type="term" value="P:intracellular signal transduction"/>
    <property type="evidence" value="ECO:0007669"/>
    <property type="project" value="TreeGrafter"/>
</dbReference>
<gene>
    <name evidence="2" type="ORF">CEK71_20015</name>
</gene>
<dbReference type="PROSITE" id="PS50011">
    <property type="entry name" value="PROTEIN_KINASE_DOM"/>
    <property type="match status" value="1"/>
</dbReference>
<reference evidence="2 3" key="1">
    <citation type="submission" date="2017-06" db="EMBL/GenBank/DDBJ databases">
        <title>Genome Sequencing of the methanotroph Methylovulum psychrotolerants str. HV10-M2 isolated from a high-altitude environment.</title>
        <authorList>
            <person name="Mateos-Rivera A."/>
        </authorList>
    </citation>
    <scope>NUCLEOTIDE SEQUENCE [LARGE SCALE GENOMIC DNA]</scope>
    <source>
        <strain evidence="2 3">HV10_M2</strain>
    </source>
</reference>
<dbReference type="CDD" id="cd14014">
    <property type="entry name" value="STKc_PknB_like"/>
    <property type="match status" value="1"/>
</dbReference>
<dbReference type="AlphaFoldDB" id="A0A1Z4C3V9"/>
<dbReference type="Pfam" id="PF00069">
    <property type="entry name" value="Pkinase"/>
    <property type="match status" value="1"/>
</dbReference>
<dbReference type="OrthoDB" id="9801841at2"/>
<keyword evidence="3" id="KW-1185">Reference proteome</keyword>
<dbReference type="InterPro" id="IPR050285">
    <property type="entry name" value="STE20_Ser/Thr_kinase"/>
</dbReference>
<dbReference type="Gene3D" id="1.10.510.10">
    <property type="entry name" value="Transferase(Phosphotransferase) domain 1"/>
    <property type="match status" value="1"/>
</dbReference>
<dbReference type="EMBL" id="CP022129">
    <property type="protein sequence ID" value="ASF48164.1"/>
    <property type="molecule type" value="Genomic_DNA"/>
</dbReference>
<dbReference type="KEGG" id="mpsy:CEK71_20015"/>
<dbReference type="InterPro" id="IPR011009">
    <property type="entry name" value="Kinase-like_dom_sf"/>
</dbReference>
<dbReference type="RefSeq" id="WP_088621034.1">
    <property type="nucleotide sequence ID" value="NZ_CP022129.1"/>
</dbReference>
<dbReference type="GO" id="GO:0004674">
    <property type="term" value="F:protein serine/threonine kinase activity"/>
    <property type="evidence" value="ECO:0007669"/>
    <property type="project" value="UniProtKB-KW"/>
</dbReference>
<dbReference type="Proteomes" id="UP000197019">
    <property type="component" value="Chromosome"/>
</dbReference>
<dbReference type="GO" id="GO:0005737">
    <property type="term" value="C:cytoplasm"/>
    <property type="evidence" value="ECO:0007669"/>
    <property type="project" value="TreeGrafter"/>
</dbReference>
<sequence>MNLTCFEQLGLSELILLKATGQKTVYTAISPEHGKVILKIVKPDQNIQRIKREIDIIKECQGFNTSTIYGNSVIHCNGEELFYIIESFIDGETLRDFIERHQKVDYIEVCKFLNVMLNALSILEKRKLVHRDIKPDNIMRTPDGRYFLIDFGIARDLTKESLTDSKSHFGPHTAGYAPIEQINNEKTKIDSRTDLYAIGVIAYEMLTGMNPFLEGCQNIVHVIRKVEQGDYATLPKNDTFDEINDFIHSCMNKFINRRPTTALEAYDWFKDIYIIATRD</sequence>
<dbReference type="SMART" id="SM00220">
    <property type="entry name" value="S_TKc"/>
    <property type="match status" value="1"/>
</dbReference>
<proteinExistence type="predicted"/>
<name>A0A1Z4C3V9_9GAMM</name>
<evidence type="ECO:0000259" key="1">
    <source>
        <dbReference type="PROSITE" id="PS50011"/>
    </source>
</evidence>
<dbReference type="PANTHER" id="PTHR48015:SF16">
    <property type="entry name" value="SERINE_THREONINE-PROTEIN KINASE SULU"/>
    <property type="match status" value="1"/>
</dbReference>
<dbReference type="PANTHER" id="PTHR48015">
    <property type="entry name" value="SERINE/THREONINE-PROTEIN KINASE TAO"/>
    <property type="match status" value="1"/>
</dbReference>
<protein>
    <submittedName>
        <fullName evidence="2">Serine/threonine protein kinase</fullName>
    </submittedName>
</protein>
<dbReference type="InterPro" id="IPR000719">
    <property type="entry name" value="Prot_kinase_dom"/>
</dbReference>
<keyword evidence="2" id="KW-0723">Serine/threonine-protein kinase</keyword>
<evidence type="ECO:0000313" key="3">
    <source>
        <dbReference type="Proteomes" id="UP000197019"/>
    </source>
</evidence>
<keyword evidence="2" id="KW-0418">Kinase</keyword>
<keyword evidence="2" id="KW-0808">Transferase</keyword>
<feature type="domain" description="Protein kinase" evidence="1">
    <location>
        <begin position="14"/>
        <end position="269"/>
    </location>
</feature>
<dbReference type="SUPFAM" id="SSF56112">
    <property type="entry name" value="Protein kinase-like (PK-like)"/>
    <property type="match status" value="1"/>
</dbReference>
<evidence type="ECO:0000313" key="2">
    <source>
        <dbReference type="EMBL" id="ASF48164.1"/>
    </source>
</evidence>
<organism evidence="2 3">
    <name type="scientific">Methylovulum psychrotolerans</name>
    <dbReference type="NCBI Taxonomy" id="1704499"/>
    <lineage>
        <taxon>Bacteria</taxon>
        <taxon>Pseudomonadati</taxon>
        <taxon>Pseudomonadota</taxon>
        <taxon>Gammaproteobacteria</taxon>
        <taxon>Methylococcales</taxon>
        <taxon>Methylococcaceae</taxon>
        <taxon>Methylovulum</taxon>
    </lineage>
</organism>